<dbReference type="GO" id="GO:0000785">
    <property type="term" value="C:chromatin"/>
    <property type="evidence" value="ECO:0007669"/>
    <property type="project" value="TreeGrafter"/>
</dbReference>
<evidence type="ECO:0000256" key="2">
    <source>
        <dbReference type="ARBA" id="ARBA00022723"/>
    </source>
</evidence>
<protein>
    <recommendedName>
        <fullName evidence="9">C2H2-type domain-containing protein</fullName>
    </recommendedName>
</protein>
<evidence type="ECO:0000256" key="3">
    <source>
        <dbReference type="ARBA" id="ARBA00022737"/>
    </source>
</evidence>
<sequence length="291" mass="32439">MDCQQHNTPSLPSIDVMLQDAPSLTRKHQNPPLSSALPYSKGITAYRGQHDAVCKPAVGHRRHVSDFVLSSRPKPEEHIPSLRTPTSRMSLTSSIQNQQHHHHHPDNPPQLGESLPLSQDTPATTMMQSKLRYAADNNAVCAAPILPPPPPGATCTKHQLTNNESQRMVRPPYYHHGRSRSDMTHVYSSSATPSSSSSSTVSDHKTINKYFCSYCRKGFSRPSSLRTHTYSHTGEKPFVCNVEGCHRRFNVHSNLRRHLRTHQSHSDPMNTGTNSSLAVFAVNAEYCTPAW</sequence>
<evidence type="ECO:0000256" key="7">
    <source>
        <dbReference type="PROSITE-ProRule" id="PRU00042"/>
    </source>
</evidence>
<dbReference type="GO" id="GO:0005667">
    <property type="term" value="C:transcription regulator complex"/>
    <property type="evidence" value="ECO:0007669"/>
    <property type="project" value="TreeGrafter"/>
</dbReference>
<dbReference type="PROSITE" id="PS50157">
    <property type="entry name" value="ZINC_FINGER_C2H2_2"/>
    <property type="match status" value="2"/>
</dbReference>
<evidence type="ECO:0000313" key="10">
    <source>
        <dbReference type="EMBL" id="KAJ8659683.1"/>
    </source>
</evidence>
<gene>
    <name evidence="10" type="ORF">O0I10_004662</name>
</gene>
<evidence type="ECO:0000256" key="6">
    <source>
        <dbReference type="ARBA" id="ARBA00023242"/>
    </source>
</evidence>
<organism evidence="10 11">
    <name type="scientific">Lichtheimia ornata</name>
    <dbReference type="NCBI Taxonomy" id="688661"/>
    <lineage>
        <taxon>Eukaryota</taxon>
        <taxon>Fungi</taxon>
        <taxon>Fungi incertae sedis</taxon>
        <taxon>Mucoromycota</taxon>
        <taxon>Mucoromycotina</taxon>
        <taxon>Mucoromycetes</taxon>
        <taxon>Mucorales</taxon>
        <taxon>Lichtheimiaceae</taxon>
        <taxon>Lichtheimia</taxon>
    </lineage>
</organism>
<keyword evidence="4 7" id="KW-0863">Zinc-finger</keyword>
<dbReference type="GO" id="GO:0031519">
    <property type="term" value="C:PcG protein complex"/>
    <property type="evidence" value="ECO:0007669"/>
    <property type="project" value="TreeGrafter"/>
</dbReference>
<keyword evidence="2" id="KW-0479">Metal-binding</keyword>
<dbReference type="InterPro" id="IPR013087">
    <property type="entry name" value="Znf_C2H2_type"/>
</dbReference>
<keyword evidence="11" id="KW-1185">Reference proteome</keyword>
<dbReference type="Gene3D" id="3.30.160.60">
    <property type="entry name" value="Classic Zinc Finger"/>
    <property type="match status" value="2"/>
</dbReference>
<feature type="compositionally biased region" description="Low complexity" evidence="8">
    <location>
        <begin position="188"/>
        <end position="201"/>
    </location>
</feature>
<dbReference type="Pfam" id="PF00096">
    <property type="entry name" value="zf-C2H2"/>
    <property type="match status" value="2"/>
</dbReference>
<evidence type="ECO:0000256" key="5">
    <source>
        <dbReference type="ARBA" id="ARBA00022833"/>
    </source>
</evidence>
<dbReference type="EMBL" id="JARTCD010000017">
    <property type="protein sequence ID" value="KAJ8659683.1"/>
    <property type="molecule type" value="Genomic_DNA"/>
</dbReference>
<feature type="domain" description="C2H2-type" evidence="9">
    <location>
        <begin position="238"/>
        <end position="267"/>
    </location>
</feature>
<dbReference type="AlphaFoldDB" id="A0AAD7V6V8"/>
<name>A0AAD7V6V8_9FUNG</name>
<evidence type="ECO:0000256" key="4">
    <source>
        <dbReference type="ARBA" id="ARBA00022771"/>
    </source>
</evidence>
<dbReference type="InterPro" id="IPR036236">
    <property type="entry name" value="Znf_C2H2_sf"/>
</dbReference>
<evidence type="ECO:0000259" key="9">
    <source>
        <dbReference type="PROSITE" id="PS50157"/>
    </source>
</evidence>
<dbReference type="GO" id="GO:0008270">
    <property type="term" value="F:zinc ion binding"/>
    <property type="evidence" value="ECO:0007669"/>
    <property type="project" value="UniProtKB-KW"/>
</dbReference>
<comment type="subcellular location">
    <subcellularLocation>
        <location evidence="1">Nucleus</location>
    </subcellularLocation>
</comment>
<comment type="caution">
    <text evidence="10">The sequence shown here is derived from an EMBL/GenBank/DDBJ whole genome shotgun (WGS) entry which is preliminary data.</text>
</comment>
<keyword evidence="6" id="KW-0539">Nucleus</keyword>
<dbReference type="GO" id="GO:0000981">
    <property type="term" value="F:DNA-binding transcription factor activity, RNA polymerase II-specific"/>
    <property type="evidence" value="ECO:0007669"/>
    <property type="project" value="TreeGrafter"/>
</dbReference>
<dbReference type="GO" id="GO:0000978">
    <property type="term" value="F:RNA polymerase II cis-regulatory region sequence-specific DNA binding"/>
    <property type="evidence" value="ECO:0007669"/>
    <property type="project" value="TreeGrafter"/>
</dbReference>
<dbReference type="SMART" id="SM00355">
    <property type="entry name" value="ZnF_C2H2"/>
    <property type="match status" value="2"/>
</dbReference>
<proteinExistence type="predicted"/>
<dbReference type="Proteomes" id="UP001234581">
    <property type="component" value="Unassembled WGS sequence"/>
</dbReference>
<evidence type="ECO:0000313" key="11">
    <source>
        <dbReference type="Proteomes" id="UP001234581"/>
    </source>
</evidence>
<dbReference type="PANTHER" id="PTHR14003">
    <property type="entry name" value="TRANSCRIPTIONAL REPRESSOR PROTEIN YY"/>
    <property type="match status" value="1"/>
</dbReference>
<dbReference type="GeneID" id="83212075"/>
<accession>A0AAD7V6V8</accession>
<dbReference type="RefSeq" id="XP_058344596.1">
    <property type="nucleotide sequence ID" value="XM_058484719.1"/>
</dbReference>
<feature type="region of interest" description="Disordered" evidence="8">
    <location>
        <begin position="68"/>
        <end position="120"/>
    </location>
</feature>
<dbReference type="FunFam" id="3.30.160.60:FF:001102">
    <property type="entry name" value="Transcription factor IIIA"/>
    <property type="match status" value="1"/>
</dbReference>
<evidence type="ECO:0000256" key="8">
    <source>
        <dbReference type="SAM" id="MobiDB-lite"/>
    </source>
</evidence>
<dbReference type="PROSITE" id="PS00028">
    <property type="entry name" value="ZINC_FINGER_C2H2_1"/>
    <property type="match status" value="2"/>
</dbReference>
<dbReference type="SUPFAM" id="SSF57667">
    <property type="entry name" value="beta-beta-alpha zinc fingers"/>
    <property type="match status" value="1"/>
</dbReference>
<dbReference type="PANTHER" id="PTHR14003:SF19">
    <property type="entry name" value="YY2 TRANSCRIPTION FACTOR"/>
    <property type="match status" value="1"/>
</dbReference>
<reference evidence="10 11" key="1">
    <citation type="submission" date="2023-03" db="EMBL/GenBank/DDBJ databases">
        <title>Genome sequence of Lichtheimia ornata CBS 291.66.</title>
        <authorList>
            <person name="Mohabir J.T."/>
            <person name="Shea T.P."/>
            <person name="Kurbessoian T."/>
            <person name="Berby B."/>
            <person name="Fontaine J."/>
            <person name="Livny J."/>
            <person name="Gnirke A."/>
            <person name="Stajich J.E."/>
            <person name="Cuomo C.A."/>
        </authorList>
    </citation>
    <scope>NUCLEOTIDE SEQUENCE [LARGE SCALE GENOMIC DNA]</scope>
    <source>
        <strain evidence="10">CBS 291.66</strain>
    </source>
</reference>
<feature type="region of interest" description="Disordered" evidence="8">
    <location>
        <begin position="177"/>
        <end position="201"/>
    </location>
</feature>
<keyword evidence="3" id="KW-0677">Repeat</keyword>
<feature type="compositionally biased region" description="Polar residues" evidence="8">
    <location>
        <begin position="83"/>
        <end position="95"/>
    </location>
</feature>
<evidence type="ECO:0000256" key="1">
    <source>
        <dbReference type="ARBA" id="ARBA00004123"/>
    </source>
</evidence>
<feature type="domain" description="C2H2-type" evidence="9">
    <location>
        <begin position="210"/>
        <end position="237"/>
    </location>
</feature>
<keyword evidence="5" id="KW-0862">Zinc</keyword>